<gene>
    <name evidence="3" type="ORF">C7452_0104</name>
</gene>
<evidence type="ECO:0000256" key="1">
    <source>
        <dbReference type="HAMAP-Rule" id="MF_01245"/>
    </source>
</evidence>
<feature type="domain" description="MJ1316 RNA cyclic group end recognition" evidence="2">
    <location>
        <begin position="2"/>
        <end position="75"/>
    </location>
</feature>
<evidence type="ECO:0000313" key="4">
    <source>
        <dbReference type="Proteomes" id="UP000256864"/>
    </source>
</evidence>
<comment type="similarity">
    <text evidence="1">Belongs to the UPF0248 family.</text>
</comment>
<evidence type="ECO:0000259" key="2">
    <source>
        <dbReference type="Pfam" id="PF04457"/>
    </source>
</evidence>
<protein>
    <recommendedName>
        <fullName evidence="1">UPF0248 protein C7452_0104</fullName>
    </recommendedName>
</protein>
<dbReference type="InterPro" id="IPR007547">
    <property type="entry name" value="UPF0248"/>
</dbReference>
<comment type="caution">
    <text evidence="3">The sequence shown here is derived from an EMBL/GenBank/DDBJ whole genome shotgun (WGS) entry which is preliminary data.</text>
</comment>
<sequence>MAKNVLDLLMWHPKWDIERCRISYLHRGACRNLKTIRGSDIERLERGFMILRDGSSIPYHRVVKIVCDNSFIWKKQKKGIG</sequence>
<dbReference type="Pfam" id="PF04457">
    <property type="entry name" value="MJ1316"/>
    <property type="match status" value="1"/>
</dbReference>
<keyword evidence="4" id="KW-1185">Reference proteome</keyword>
<evidence type="ECO:0000313" key="3">
    <source>
        <dbReference type="EMBL" id="REE28112.1"/>
    </source>
</evidence>
<dbReference type="AlphaFoldDB" id="A0A371NCB4"/>
<dbReference type="Proteomes" id="UP000256864">
    <property type="component" value="Unassembled WGS sequence"/>
</dbReference>
<reference evidence="3 4" key="1">
    <citation type="submission" date="2018-07" db="EMBL/GenBank/DDBJ databases">
        <title>Genomic Encyclopedia of Type Strains, Phase IV (KMG-IV): sequencing the most valuable type-strain genomes for metagenomic binning, comparative biology and taxonomic classification.</title>
        <authorList>
            <person name="Goeker M."/>
        </authorList>
    </citation>
    <scope>NUCLEOTIDE SEQUENCE [LARGE SCALE GENOMIC DNA]</scope>
    <source>
        <strain evidence="3 4">DSM 7466</strain>
    </source>
</reference>
<name>A0A371NCB4_9EURY</name>
<dbReference type="InterPro" id="IPR040459">
    <property type="entry name" value="MJ1316"/>
</dbReference>
<dbReference type="HAMAP" id="MF_01245">
    <property type="entry name" value="UPF0248"/>
    <property type="match status" value="1"/>
</dbReference>
<dbReference type="GeneID" id="82297719"/>
<dbReference type="RefSeq" id="WP_010876898.1">
    <property type="nucleotide sequence ID" value="NZ_QREL01000001.1"/>
</dbReference>
<proteinExistence type="inferred from homology"/>
<accession>A0A371NCB4</accession>
<dbReference type="EMBL" id="QREL01000001">
    <property type="protein sequence ID" value="REE28112.1"/>
    <property type="molecule type" value="Genomic_DNA"/>
</dbReference>
<organism evidence="3 4">
    <name type="scientific">Methanothermobacter defluvii</name>
    <dbReference type="NCBI Taxonomy" id="49339"/>
    <lineage>
        <taxon>Archaea</taxon>
        <taxon>Methanobacteriati</taxon>
        <taxon>Methanobacteriota</taxon>
        <taxon>Methanomada group</taxon>
        <taxon>Methanobacteria</taxon>
        <taxon>Methanobacteriales</taxon>
        <taxon>Methanobacteriaceae</taxon>
        <taxon>Methanothermobacter</taxon>
    </lineage>
</organism>